<reference evidence="5" key="1">
    <citation type="journal article" date="2019" name="Int. J. Syst. Evol. Microbiol.">
        <title>The Global Catalogue of Microorganisms (GCM) 10K type strain sequencing project: providing services to taxonomists for standard genome sequencing and annotation.</title>
        <authorList>
            <consortium name="The Broad Institute Genomics Platform"/>
            <consortium name="The Broad Institute Genome Sequencing Center for Infectious Disease"/>
            <person name="Wu L."/>
            <person name="Ma J."/>
        </authorList>
    </citation>
    <scope>NUCLEOTIDE SEQUENCE [LARGE SCALE GENOMIC DNA]</scope>
    <source>
        <strain evidence="5">DT72</strain>
    </source>
</reference>
<keyword evidence="2" id="KW-0812">Transmembrane</keyword>
<organism evidence="4 5">
    <name type="scientific">Rhodococcus gannanensis</name>
    <dbReference type="NCBI Taxonomy" id="1960308"/>
    <lineage>
        <taxon>Bacteria</taxon>
        <taxon>Bacillati</taxon>
        <taxon>Actinomycetota</taxon>
        <taxon>Actinomycetes</taxon>
        <taxon>Mycobacteriales</taxon>
        <taxon>Nocardiaceae</taxon>
        <taxon>Rhodococcus</taxon>
    </lineage>
</organism>
<dbReference type="Gene3D" id="1.20.120.1220">
    <property type="match status" value="1"/>
</dbReference>
<dbReference type="InterPro" id="IPR000045">
    <property type="entry name" value="Prepilin_IV_endopep_pep"/>
</dbReference>
<dbReference type="InterPro" id="IPR050882">
    <property type="entry name" value="Prepilin_peptidase/N-MTase"/>
</dbReference>
<dbReference type="Pfam" id="PF01478">
    <property type="entry name" value="Peptidase_A24"/>
    <property type="match status" value="1"/>
</dbReference>
<evidence type="ECO:0000313" key="4">
    <source>
        <dbReference type="EMBL" id="MFD1813925.1"/>
    </source>
</evidence>
<comment type="caution">
    <text evidence="4">The sequence shown here is derived from an EMBL/GenBank/DDBJ whole genome shotgun (WGS) entry which is preliminary data.</text>
</comment>
<dbReference type="Proteomes" id="UP001597286">
    <property type="component" value="Unassembled WGS sequence"/>
</dbReference>
<evidence type="ECO:0000256" key="2">
    <source>
        <dbReference type="SAM" id="Phobius"/>
    </source>
</evidence>
<name>A0ABW4PA14_9NOCA</name>
<dbReference type="PANTHER" id="PTHR30487:SF0">
    <property type="entry name" value="PREPILIN LEADER PEPTIDASE_N-METHYLTRANSFERASE-RELATED"/>
    <property type="match status" value="1"/>
</dbReference>
<evidence type="ECO:0000256" key="1">
    <source>
        <dbReference type="ARBA" id="ARBA00005801"/>
    </source>
</evidence>
<gene>
    <name evidence="4" type="ORF">ACFSJG_17020</name>
</gene>
<accession>A0ABW4PA14</accession>
<feature type="transmembrane region" description="Helical" evidence="2">
    <location>
        <begin position="27"/>
        <end position="45"/>
    </location>
</feature>
<proteinExistence type="inferred from homology"/>
<evidence type="ECO:0000259" key="3">
    <source>
        <dbReference type="Pfam" id="PF01478"/>
    </source>
</evidence>
<protein>
    <submittedName>
        <fullName evidence="4">Prepilin peptidase</fullName>
        <ecNumber evidence="4">3.4.23.43</ecNumber>
    </submittedName>
</protein>
<keyword evidence="4" id="KW-0378">Hydrolase</keyword>
<keyword evidence="5" id="KW-1185">Reference proteome</keyword>
<sequence length="144" mass="14113">MGETVAFAGLVVWCGWLSVVDLRTRRLPNALTLPGAVVVLVVAALHGDFRPAVVGALLLSGGYLLTHLVSPSAMGGGDVKLAFGLGAATGVAGAQAWFAAAVGAFVLTAVIGVGLRVAGRGSAGVPHGPSMCLATLAALAAVSV</sequence>
<keyword evidence="2" id="KW-1133">Transmembrane helix</keyword>
<feature type="domain" description="Prepilin type IV endopeptidase peptidase" evidence="3">
    <location>
        <begin position="10"/>
        <end position="112"/>
    </location>
</feature>
<comment type="similarity">
    <text evidence="1">Belongs to the peptidase A24 family.</text>
</comment>
<feature type="transmembrane region" description="Helical" evidence="2">
    <location>
        <begin position="94"/>
        <end position="115"/>
    </location>
</feature>
<keyword evidence="2" id="KW-0472">Membrane</keyword>
<dbReference type="RefSeq" id="WP_378486402.1">
    <property type="nucleotide sequence ID" value="NZ_JBHUFB010000012.1"/>
</dbReference>
<dbReference type="EC" id="3.4.23.43" evidence="4"/>
<dbReference type="EMBL" id="JBHUFB010000012">
    <property type="protein sequence ID" value="MFD1813925.1"/>
    <property type="molecule type" value="Genomic_DNA"/>
</dbReference>
<dbReference type="GO" id="GO:0004190">
    <property type="term" value="F:aspartic-type endopeptidase activity"/>
    <property type="evidence" value="ECO:0007669"/>
    <property type="project" value="UniProtKB-EC"/>
</dbReference>
<evidence type="ECO:0000313" key="5">
    <source>
        <dbReference type="Proteomes" id="UP001597286"/>
    </source>
</evidence>
<dbReference type="PANTHER" id="PTHR30487">
    <property type="entry name" value="TYPE 4 PREPILIN-LIKE PROTEINS LEADER PEPTIDE-PROCESSING ENZYME"/>
    <property type="match status" value="1"/>
</dbReference>